<evidence type="ECO:0000313" key="4">
    <source>
        <dbReference type="Proteomes" id="UP001222932"/>
    </source>
</evidence>
<keyword evidence="4" id="KW-1185">Reference proteome</keyword>
<comment type="caution">
    <text evidence="3">The sequence shown here is derived from an EMBL/GenBank/DDBJ whole genome shotgun (WGS) entry which is preliminary data.</text>
</comment>
<feature type="compositionally biased region" description="Basic residues" evidence="1">
    <location>
        <begin position="45"/>
        <end position="64"/>
    </location>
</feature>
<accession>A0AAD3TSN1</accession>
<dbReference type="AlphaFoldDB" id="A0AAD3TSN1"/>
<feature type="signal peptide" evidence="2">
    <location>
        <begin position="1"/>
        <end position="20"/>
    </location>
</feature>
<name>A0AAD3TSN1_9TREE</name>
<feature type="region of interest" description="Disordered" evidence="1">
    <location>
        <begin position="28"/>
        <end position="115"/>
    </location>
</feature>
<feature type="chain" id="PRO_5041991727" evidence="2">
    <location>
        <begin position="21"/>
        <end position="138"/>
    </location>
</feature>
<dbReference type="Proteomes" id="UP001222932">
    <property type="component" value="Unassembled WGS sequence"/>
</dbReference>
<evidence type="ECO:0000256" key="1">
    <source>
        <dbReference type="SAM" id="MobiDB-lite"/>
    </source>
</evidence>
<evidence type="ECO:0000313" key="3">
    <source>
        <dbReference type="EMBL" id="GMK55705.1"/>
    </source>
</evidence>
<dbReference type="EMBL" id="BTCM01000002">
    <property type="protein sequence ID" value="GMK55705.1"/>
    <property type="molecule type" value="Genomic_DNA"/>
</dbReference>
<reference evidence="3" key="1">
    <citation type="journal article" date="2023" name="BMC Genomics">
        <title>Chromosome-level genome assemblies of Cutaneotrichosporon spp. (Trichosporonales, Basidiomycota) reveal imbalanced evolution between nucleotide sequences and chromosome synteny.</title>
        <authorList>
            <person name="Kobayashi Y."/>
            <person name="Kayamori A."/>
            <person name="Aoki K."/>
            <person name="Shiwa Y."/>
            <person name="Matsutani M."/>
            <person name="Fujita N."/>
            <person name="Sugita T."/>
            <person name="Iwasaki W."/>
            <person name="Tanaka N."/>
            <person name="Takashima M."/>
        </authorList>
    </citation>
    <scope>NUCLEOTIDE SEQUENCE</scope>
    <source>
        <strain evidence="3">HIS016</strain>
    </source>
</reference>
<sequence length="138" mass="14419">MRLALLVLAVMAAAVPGPDADAVANPTVNPPAAKAEAYGPPLWKRAARPPNWKRRHGHRDRHAKTRDNAGSFDWAENGVAPTDDLPDSQPDSNLADAVLGPDPVPMDPVPMDSVAADSAAVDGVAVDSPGEWAFADEA</sequence>
<proteinExistence type="predicted"/>
<keyword evidence="2" id="KW-0732">Signal</keyword>
<protein>
    <submittedName>
        <fullName evidence="3">Uncharacterized protein</fullName>
    </submittedName>
</protein>
<organism evidence="3 4">
    <name type="scientific">Cutaneotrichosporon spelunceum</name>
    <dbReference type="NCBI Taxonomy" id="1672016"/>
    <lineage>
        <taxon>Eukaryota</taxon>
        <taxon>Fungi</taxon>
        <taxon>Dikarya</taxon>
        <taxon>Basidiomycota</taxon>
        <taxon>Agaricomycotina</taxon>
        <taxon>Tremellomycetes</taxon>
        <taxon>Trichosporonales</taxon>
        <taxon>Trichosporonaceae</taxon>
        <taxon>Cutaneotrichosporon</taxon>
    </lineage>
</organism>
<evidence type="ECO:0000256" key="2">
    <source>
        <dbReference type="SAM" id="SignalP"/>
    </source>
</evidence>
<gene>
    <name evidence="3" type="ORF">CspeluHIS016_0207610</name>
</gene>
<reference evidence="3" key="2">
    <citation type="submission" date="2023-06" db="EMBL/GenBank/DDBJ databases">
        <authorList>
            <person name="Kobayashi Y."/>
            <person name="Kayamori A."/>
            <person name="Aoki K."/>
            <person name="Shiwa Y."/>
            <person name="Fujita N."/>
            <person name="Sugita T."/>
            <person name="Iwasaki W."/>
            <person name="Tanaka N."/>
            <person name="Takashima M."/>
        </authorList>
    </citation>
    <scope>NUCLEOTIDE SEQUENCE</scope>
    <source>
        <strain evidence="3">HIS016</strain>
    </source>
</reference>